<evidence type="ECO:0000313" key="3">
    <source>
        <dbReference type="EMBL" id="KXA12113.1"/>
    </source>
</evidence>
<dbReference type="NCBIfam" id="TIGR02385">
    <property type="entry name" value="RelE_StbE"/>
    <property type="match status" value="1"/>
</dbReference>
<evidence type="ECO:0000256" key="1">
    <source>
        <dbReference type="ARBA" id="ARBA00006226"/>
    </source>
</evidence>
<dbReference type="PANTHER" id="PTHR35601:SF1">
    <property type="entry name" value="TOXIN RELE"/>
    <property type="match status" value="1"/>
</dbReference>
<gene>
    <name evidence="3" type="ORF">HMPREF3206_01831</name>
</gene>
<organism evidence="3 4">
    <name type="scientific">Fusobacterium equinum</name>
    <dbReference type="NCBI Taxonomy" id="134605"/>
    <lineage>
        <taxon>Bacteria</taxon>
        <taxon>Fusobacteriati</taxon>
        <taxon>Fusobacteriota</taxon>
        <taxon>Fusobacteriia</taxon>
        <taxon>Fusobacteriales</taxon>
        <taxon>Fusobacteriaceae</taxon>
        <taxon>Fusobacterium</taxon>
    </lineage>
</organism>
<proteinExistence type="inferred from homology"/>
<comment type="caution">
    <text evidence="3">The sequence shown here is derived from an EMBL/GenBank/DDBJ whole genome shotgun (WGS) entry which is preliminary data.</text>
</comment>
<dbReference type="PANTHER" id="PTHR35601">
    <property type="entry name" value="TOXIN RELE"/>
    <property type="match status" value="1"/>
</dbReference>
<reference evidence="4" key="1">
    <citation type="submission" date="2016-01" db="EMBL/GenBank/DDBJ databases">
        <authorList>
            <person name="Mitreva M."/>
            <person name="Pepin K.H."/>
            <person name="Mihindukulasuriya K.A."/>
            <person name="Fulton R."/>
            <person name="Fronick C."/>
            <person name="O'Laughlin M."/>
            <person name="Miner T."/>
            <person name="Herter B."/>
            <person name="Rosa B.A."/>
            <person name="Cordes M."/>
            <person name="Tomlinson C."/>
            <person name="Wollam A."/>
            <person name="Palsikar V.B."/>
            <person name="Mardis E.R."/>
            <person name="Wilson R.K."/>
        </authorList>
    </citation>
    <scope>NUCLEOTIDE SEQUENCE [LARGE SCALE GENOMIC DNA]</scope>
    <source>
        <strain evidence="4">CMW8396</strain>
    </source>
</reference>
<dbReference type="PATRIC" id="fig|134605.3.peg.1810"/>
<dbReference type="Gene3D" id="3.30.2310.20">
    <property type="entry name" value="RelE-like"/>
    <property type="match status" value="1"/>
</dbReference>
<keyword evidence="2" id="KW-1277">Toxin-antitoxin system</keyword>
<evidence type="ECO:0000313" key="4">
    <source>
        <dbReference type="Proteomes" id="UP000070617"/>
    </source>
</evidence>
<dbReference type="EMBL" id="LRPX01000104">
    <property type="protein sequence ID" value="KXA12113.1"/>
    <property type="molecule type" value="Genomic_DNA"/>
</dbReference>
<evidence type="ECO:0000256" key="2">
    <source>
        <dbReference type="ARBA" id="ARBA00022649"/>
    </source>
</evidence>
<comment type="similarity">
    <text evidence="1">Belongs to the RelE toxin family.</text>
</comment>
<keyword evidence="4" id="KW-1185">Reference proteome</keyword>
<name>A0A133N7C8_9FUSO</name>
<dbReference type="InterPro" id="IPR035093">
    <property type="entry name" value="RelE/ParE_toxin_dom_sf"/>
</dbReference>
<sequence length="96" mass="11578">MNWELNYEIPSRIFTTRKKELKKLDAFAQKIIMKWISKNLINTENLRIHGKELKGNLKSFWRYRVGDYGLLADIQDENITILLIKIGHRREIYDKK</sequence>
<dbReference type="STRING" id="134605.HMPREF3206_01831"/>
<dbReference type="Pfam" id="PF05016">
    <property type="entry name" value="ParE_toxin"/>
    <property type="match status" value="1"/>
</dbReference>
<accession>A0A133N7C8</accession>
<dbReference type="SUPFAM" id="SSF143011">
    <property type="entry name" value="RelE-like"/>
    <property type="match status" value="1"/>
</dbReference>
<dbReference type="AlphaFoldDB" id="A0A133N7C8"/>
<dbReference type="InterPro" id="IPR007712">
    <property type="entry name" value="RelE/ParE_toxin"/>
</dbReference>
<dbReference type="Proteomes" id="UP000070617">
    <property type="component" value="Unassembled WGS sequence"/>
</dbReference>
<protein>
    <submittedName>
        <fullName evidence="3">Addiction module toxin, RelE/StbE family</fullName>
    </submittedName>
</protein>